<proteinExistence type="predicted"/>
<protein>
    <submittedName>
        <fullName evidence="1">Uncharacterized protein</fullName>
    </submittedName>
</protein>
<evidence type="ECO:0000313" key="1">
    <source>
        <dbReference type="EMBL" id="QDT24223.1"/>
    </source>
</evidence>
<name>A0A517PXW9_9PLAN</name>
<evidence type="ECO:0000313" key="2">
    <source>
        <dbReference type="Proteomes" id="UP000320421"/>
    </source>
</evidence>
<dbReference type="AlphaFoldDB" id="A0A517PXW9"/>
<sequence length="102" mass="11718">MGIVKRDLSQLTLREMFSNTERLTAELADHLELGFLPKNQQLIRMVRVLPEGVEKRRVEDISVRNQAADLLKSDQFTQELFTKLDEYLEAIENSIEGIIDGS</sequence>
<keyword evidence="2" id="KW-1185">Reference proteome</keyword>
<reference evidence="1 2" key="1">
    <citation type="submission" date="2019-02" db="EMBL/GenBank/DDBJ databases">
        <title>Deep-cultivation of Planctomycetes and their phenomic and genomic characterization uncovers novel biology.</title>
        <authorList>
            <person name="Wiegand S."/>
            <person name="Jogler M."/>
            <person name="Boedeker C."/>
            <person name="Pinto D."/>
            <person name="Vollmers J."/>
            <person name="Rivas-Marin E."/>
            <person name="Kohn T."/>
            <person name="Peeters S.H."/>
            <person name="Heuer A."/>
            <person name="Rast P."/>
            <person name="Oberbeckmann S."/>
            <person name="Bunk B."/>
            <person name="Jeske O."/>
            <person name="Meyerdierks A."/>
            <person name="Storesund J.E."/>
            <person name="Kallscheuer N."/>
            <person name="Luecker S."/>
            <person name="Lage O.M."/>
            <person name="Pohl T."/>
            <person name="Merkel B.J."/>
            <person name="Hornburger P."/>
            <person name="Mueller R.-W."/>
            <person name="Bruemmer F."/>
            <person name="Labrenz M."/>
            <person name="Spormann A.M."/>
            <person name="Op den Camp H."/>
            <person name="Overmann J."/>
            <person name="Amann R."/>
            <person name="Jetten M.S.M."/>
            <person name="Mascher T."/>
            <person name="Medema M.H."/>
            <person name="Devos D.P."/>
            <person name="Kaster A.-K."/>
            <person name="Ovreas L."/>
            <person name="Rohde M."/>
            <person name="Galperin M.Y."/>
            <person name="Jogler C."/>
        </authorList>
    </citation>
    <scope>NUCLEOTIDE SEQUENCE [LARGE SCALE GENOMIC DNA]</scope>
    <source>
        <strain evidence="1 2">HG66A1</strain>
    </source>
</reference>
<accession>A0A517PXW9</accession>
<dbReference type="Proteomes" id="UP000320421">
    <property type="component" value="Chromosome"/>
</dbReference>
<organism evidence="1 2">
    <name type="scientific">Gimesia chilikensis</name>
    <dbReference type="NCBI Taxonomy" id="2605989"/>
    <lineage>
        <taxon>Bacteria</taxon>
        <taxon>Pseudomonadati</taxon>
        <taxon>Planctomycetota</taxon>
        <taxon>Planctomycetia</taxon>
        <taxon>Planctomycetales</taxon>
        <taxon>Planctomycetaceae</taxon>
        <taxon>Gimesia</taxon>
    </lineage>
</organism>
<gene>
    <name evidence="1" type="ORF">HG66A1_60550</name>
</gene>
<dbReference type="EMBL" id="CP036266">
    <property type="protein sequence ID" value="QDT24223.1"/>
    <property type="molecule type" value="Genomic_DNA"/>
</dbReference>